<feature type="compositionally biased region" description="Gly residues" evidence="1">
    <location>
        <begin position="487"/>
        <end position="499"/>
    </location>
</feature>
<protein>
    <submittedName>
        <fullName evidence="2">Serine/arginine repetitive matrix protein 1</fullName>
    </submittedName>
</protein>
<feature type="compositionally biased region" description="Basic and acidic residues" evidence="1">
    <location>
        <begin position="1"/>
        <end position="13"/>
    </location>
</feature>
<feature type="compositionally biased region" description="Basic and acidic residues" evidence="1">
    <location>
        <begin position="431"/>
        <end position="449"/>
    </location>
</feature>
<dbReference type="EMBL" id="JAQQWE010000006">
    <property type="protein sequence ID" value="KAK7948032.1"/>
    <property type="molecule type" value="Genomic_DNA"/>
</dbReference>
<reference evidence="2 3" key="1">
    <citation type="submission" date="2023-01" db="EMBL/GenBank/DDBJ databases">
        <title>Analysis of 21 Apiospora genomes using comparative genomics revels a genus with tremendous synthesis potential of carbohydrate active enzymes and secondary metabolites.</title>
        <authorList>
            <person name="Sorensen T."/>
        </authorList>
    </citation>
    <scope>NUCLEOTIDE SEQUENCE [LARGE SCALE GENOMIC DNA]</scope>
    <source>
        <strain evidence="2 3">CBS 24483</strain>
    </source>
</reference>
<evidence type="ECO:0000313" key="3">
    <source>
        <dbReference type="Proteomes" id="UP001391051"/>
    </source>
</evidence>
<name>A0ABR1Q643_9PEZI</name>
<evidence type="ECO:0000313" key="2">
    <source>
        <dbReference type="EMBL" id="KAK7948032.1"/>
    </source>
</evidence>
<feature type="compositionally biased region" description="Basic and acidic residues" evidence="1">
    <location>
        <begin position="132"/>
        <end position="148"/>
    </location>
</feature>
<feature type="compositionally biased region" description="Basic and acidic residues" evidence="1">
    <location>
        <begin position="251"/>
        <end position="276"/>
    </location>
</feature>
<feature type="compositionally biased region" description="Low complexity" evidence="1">
    <location>
        <begin position="511"/>
        <end position="530"/>
    </location>
</feature>
<feature type="region of interest" description="Disordered" evidence="1">
    <location>
        <begin position="1"/>
        <end position="34"/>
    </location>
</feature>
<feature type="compositionally biased region" description="Basic residues" evidence="1">
    <location>
        <begin position="184"/>
        <end position="198"/>
    </location>
</feature>
<accession>A0ABR1Q643</accession>
<keyword evidence="3" id="KW-1185">Reference proteome</keyword>
<sequence length="665" mass="73325">MERDSRSRREGTRETATSHGDMKGGPAHFDDANLSTPFERSVTRSAGCKQECMPPIHTAKFSLMIVQSMDGGNKSFGCQTDLMTVVAGRRDAKREFVAAANACLSNTDLVAVFRYDDGEVTRYGAGESYRPFNDRADRERPERPDRRPRSPPRPVRSPPPRERARTPPALDNDRYIPDRDRDRTPRRRSRSPGRFRRDRSRERDADRPAAGGDSWRRPRERTRSPARRPSPPPQRRSPLRRNSPPPRRFSPRRDIRDDRDRPRSPRRVYDSARSQHPDPYFQRPPASFPANIRSHPNSPQPRVPYHNSPPSASVPRFTQVREPSVGVVAGENPNAIPLPSRRIHPSASLEDAGENISRRTSPHPISARSDDRSRPQSPLPSRPLSRSSHHAPGRDRSPVRGPPAADSTTTPARSPPRGPAGYRAPPTGPRDNGRDMRDSRDAREQRRESVSASQSRHAPVPAGPSGRHDMPSPSNPPSGPRGFAASRGGGFGRGGGRGSNWGTTIQSRHIPPANGPASATAASSSIPTGPRASQTSLSVPSTPVSQPKPFNPPKGPSADLSTKRLSFAEQLVASLPPIIPGGKVDPSQLPLHTGVLPELQTHYNQLKEEEEKIRIDSYTKQEKLRKSLAHWDKLEREAKVMELRSTLSEQSLAKVSGDGVGGAAF</sequence>
<dbReference type="Proteomes" id="UP001391051">
    <property type="component" value="Unassembled WGS sequence"/>
</dbReference>
<feature type="compositionally biased region" description="Polar residues" evidence="1">
    <location>
        <begin position="531"/>
        <end position="545"/>
    </location>
</feature>
<gene>
    <name evidence="2" type="ORF">PG986_008918</name>
</gene>
<feature type="compositionally biased region" description="Low complexity" evidence="1">
    <location>
        <begin position="402"/>
        <end position="412"/>
    </location>
</feature>
<evidence type="ECO:0000256" key="1">
    <source>
        <dbReference type="SAM" id="MobiDB-lite"/>
    </source>
</evidence>
<feature type="compositionally biased region" description="Basic and acidic residues" evidence="1">
    <location>
        <begin position="159"/>
        <end position="183"/>
    </location>
</feature>
<feature type="region of interest" description="Disordered" evidence="1">
    <location>
        <begin position="123"/>
        <end position="560"/>
    </location>
</feature>
<dbReference type="RefSeq" id="XP_066697538.1">
    <property type="nucleotide sequence ID" value="XM_066845140.1"/>
</dbReference>
<feature type="compositionally biased region" description="Basic and acidic residues" evidence="1">
    <location>
        <begin position="214"/>
        <end position="223"/>
    </location>
</feature>
<proteinExistence type="predicted"/>
<comment type="caution">
    <text evidence="2">The sequence shown here is derived from an EMBL/GenBank/DDBJ whole genome shotgun (WGS) entry which is preliminary data.</text>
</comment>
<organism evidence="2 3">
    <name type="scientific">Apiospora aurea</name>
    <dbReference type="NCBI Taxonomy" id="335848"/>
    <lineage>
        <taxon>Eukaryota</taxon>
        <taxon>Fungi</taxon>
        <taxon>Dikarya</taxon>
        <taxon>Ascomycota</taxon>
        <taxon>Pezizomycotina</taxon>
        <taxon>Sordariomycetes</taxon>
        <taxon>Xylariomycetidae</taxon>
        <taxon>Amphisphaeriales</taxon>
        <taxon>Apiosporaceae</taxon>
        <taxon>Apiospora</taxon>
    </lineage>
</organism>
<dbReference type="GeneID" id="92078202"/>